<accession>A0A1M5K996</accession>
<dbReference type="EMBL" id="FQWS01000001">
    <property type="protein sequence ID" value="SHG49069.1"/>
    <property type="molecule type" value="Genomic_DNA"/>
</dbReference>
<name>A0A1M5K996_9FLAO</name>
<keyword evidence="2" id="KW-1185">Reference proteome</keyword>
<evidence type="ECO:0000313" key="1">
    <source>
        <dbReference type="EMBL" id="SHG49069.1"/>
    </source>
</evidence>
<dbReference type="Proteomes" id="UP000184522">
    <property type="component" value="Unassembled WGS sequence"/>
</dbReference>
<dbReference type="OrthoDB" id="1440113at2"/>
<sequence length="140" mass="16497">MAFFTHFFSELQLRFLIVILIISVTYSCKAQQVVDNQQQINIYSSQIIGIWIDDKDDYYKLEFLSNGICKEYDENQMIAEYNYSIVNSNCSNYNSSNSFFLQWIDSEDSRVTCLEILNITDTNLSLMIIDKAERLFFNKQ</sequence>
<dbReference type="RefSeq" id="WP_073081947.1">
    <property type="nucleotide sequence ID" value="NZ_FQWS01000001.1"/>
</dbReference>
<evidence type="ECO:0008006" key="3">
    <source>
        <dbReference type="Google" id="ProtNLM"/>
    </source>
</evidence>
<dbReference type="AlphaFoldDB" id="A0A1M5K996"/>
<reference evidence="2" key="1">
    <citation type="submission" date="2016-11" db="EMBL/GenBank/DDBJ databases">
        <authorList>
            <person name="Varghese N."/>
            <person name="Submissions S."/>
        </authorList>
    </citation>
    <scope>NUCLEOTIDE SEQUENCE [LARGE SCALE GENOMIC DNA]</scope>
    <source>
        <strain evidence="2">DSM 25330</strain>
    </source>
</reference>
<organism evidence="1 2">
    <name type="scientific">Winogradskyella jejuensis</name>
    <dbReference type="NCBI Taxonomy" id="1089305"/>
    <lineage>
        <taxon>Bacteria</taxon>
        <taxon>Pseudomonadati</taxon>
        <taxon>Bacteroidota</taxon>
        <taxon>Flavobacteriia</taxon>
        <taxon>Flavobacteriales</taxon>
        <taxon>Flavobacteriaceae</taxon>
        <taxon>Winogradskyella</taxon>
    </lineage>
</organism>
<gene>
    <name evidence="1" type="ORF">SAMN05444148_0258</name>
</gene>
<dbReference type="STRING" id="1089305.SAMN05444148_0258"/>
<evidence type="ECO:0000313" key="2">
    <source>
        <dbReference type="Proteomes" id="UP000184522"/>
    </source>
</evidence>
<protein>
    <recommendedName>
        <fullName evidence="3">Lipocalin-like domain-containing protein</fullName>
    </recommendedName>
</protein>
<proteinExistence type="predicted"/>